<evidence type="ECO:0000313" key="2">
    <source>
        <dbReference type="Proteomes" id="UP000320390"/>
    </source>
</evidence>
<accession>A0A518ENF2</accession>
<dbReference type="EMBL" id="CP036434">
    <property type="protein sequence ID" value="QDV05616.1"/>
    <property type="molecule type" value="Genomic_DNA"/>
</dbReference>
<dbReference type="AlphaFoldDB" id="A0A518ENF2"/>
<keyword evidence="2" id="KW-1185">Reference proteome</keyword>
<sequence length="335" mass="37786">MTIEEWRLRALSRLSDRLDEMGSMADLSDGNLSAIICESSRTPPYRLQDLMQQSQTWQFWTGVDGGGHWCCEGHFEPFDYSVYNDMAKRAGGLLRTELTRALGLDGDGVDVRDDDLWTVALHHICWSGRTSVPFPSFCLFYEFDTDGMPQEASTTAWRPAIGEQPVLMLSEIHYNAFAASSICLDLLMHTPPEEWRSFFGRQGPPPVEYTRADELLGGLPTARKPEILVGALFATWTMRKGTPRDEPVQRKAVLEHIASECGVVYGRALSCFKRTWEELVNESQRAAKKDDWPMRTSNEGRGGLVVVSEGTPLESKGREAFYGLVRSIQRLQERP</sequence>
<name>A0A518ENF2_9BACT</name>
<dbReference type="Proteomes" id="UP000320390">
    <property type="component" value="Chromosome"/>
</dbReference>
<organism evidence="1 2">
    <name type="scientific">Saltatorellus ferox</name>
    <dbReference type="NCBI Taxonomy" id="2528018"/>
    <lineage>
        <taxon>Bacteria</taxon>
        <taxon>Pseudomonadati</taxon>
        <taxon>Planctomycetota</taxon>
        <taxon>Planctomycetia</taxon>
        <taxon>Planctomycetia incertae sedis</taxon>
        <taxon>Saltatorellus</taxon>
    </lineage>
</organism>
<proteinExistence type="predicted"/>
<gene>
    <name evidence="1" type="ORF">Poly30_11140</name>
</gene>
<dbReference type="RefSeq" id="WP_145195066.1">
    <property type="nucleotide sequence ID" value="NZ_CP036434.1"/>
</dbReference>
<protein>
    <submittedName>
        <fullName evidence="1">Uncharacterized protein</fullName>
    </submittedName>
</protein>
<reference evidence="1 2" key="1">
    <citation type="submission" date="2019-02" db="EMBL/GenBank/DDBJ databases">
        <title>Deep-cultivation of Planctomycetes and their phenomic and genomic characterization uncovers novel biology.</title>
        <authorList>
            <person name="Wiegand S."/>
            <person name="Jogler M."/>
            <person name="Boedeker C."/>
            <person name="Pinto D."/>
            <person name="Vollmers J."/>
            <person name="Rivas-Marin E."/>
            <person name="Kohn T."/>
            <person name="Peeters S.H."/>
            <person name="Heuer A."/>
            <person name="Rast P."/>
            <person name="Oberbeckmann S."/>
            <person name="Bunk B."/>
            <person name="Jeske O."/>
            <person name="Meyerdierks A."/>
            <person name="Storesund J.E."/>
            <person name="Kallscheuer N."/>
            <person name="Luecker S."/>
            <person name="Lage O.M."/>
            <person name="Pohl T."/>
            <person name="Merkel B.J."/>
            <person name="Hornburger P."/>
            <person name="Mueller R.-W."/>
            <person name="Bruemmer F."/>
            <person name="Labrenz M."/>
            <person name="Spormann A.M."/>
            <person name="Op den Camp H."/>
            <person name="Overmann J."/>
            <person name="Amann R."/>
            <person name="Jetten M.S.M."/>
            <person name="Mascher T."/>
            <person name="Medema M.H."/>
            <person name="Devos D.P."/>
            <person name="Kaster A.-K."/>
            <person name="Ovreas L."/>
            <person name="Rohde M."/>
            <person name="Galperin M.Y."/>
            <person name="Jogler C."/>
        </authorList>
    </citation>
    <scope>NUCLEOTIDE SEQUENCE [LARGE SCALE GENOMIC DNA]</scope>
    <source>
        <strain evidence="1 2">Poly30</strain>
    </source>
</reference>
<evidence type="ECO:0000313" key="1">
    <source>
        <dbReference type="EMBL" id="QDV05616.1"/>
    </source>
</evidence>